<dbReference type="InterPro" id="IPR009057">
    <property type="entry name" value="Homeodomain-like_sf"/>
</dbReference>
<reference evidence="2 3" key="1">
    <citation type="submission" date="2020-04" db="EMBL/GenBank/DDBJ databases">
        <title>Novel species.</title>
        <authorList>
            <person name="Teo W.F.A."/>
            <person name="Lipun K."/>
            <person name="Srisuk N."/>
            <person name="Duangmal K."/>
        </authorList>
    </citation>
    <scope>NUCLEOTIDE SEQUENCE [LARGE SCALE GENOMIC DNA]</scope>
    <source>
        <strain evidence="2 3">K13G38</strain>
    </source>
</reference>
<dbReference type="Pfam" id="PF01527">
    <property type="entry name" value="HTH_Tnp_1"/>
    <property type="match status" value="1"/>
</dbReference>
<evidence type="ECO:0000313" key="2">
    <source>
        <dbReference type="EMBL" id="NKQ57296.1"/>
    </source>
</evidence>
<sequence length="94" mass="10701">MARKPKRYSPELRAEVVKAVLEGGLSYTEAARDFDLVPQTVHNWVAAEKKKRDEGQSAGARGQVVDDLERRIRELEQENAFLKKAAAFFAKEQR</sequence>
<dbReference type="EMBL" id="JAAXLS010000034">
    <property type="protein sequence ID" value="NKQ57296.1"/>
    <property type="molecule type" value="Genomic_DNA"/>
</dbReference>
<dbReference type="SUPFAM" id="SSF46689">
    <property type="entry name" value="Homeodomain-like"/>
    <property type="match status" value="1"/>
</dbReference>
<comment type="caution">
    <text evidence="2">The sequence shown here is derived from an EMBL/GenBank/DDBJ whole genome shotgun (WGS) entry which is preliminary data.</text>
</comment>
<proteinExistence type="predicted"/>
<keyword evidence="1" id="KW-0175">Coiled coil</keyword>
<dbReference type="PANTHER" id="PTHR33215">
    <property type="entry name" value="PROTEIN DISTAL ANTENNA"/>
    <property type="match status" value="1"/>
</dbReference>
<evidence type="ECO:0000313" key="3">
    <source>
        <dbReference type="Proteomes" id="UP000715441"/>
    </source>
</evidence>
<dbReference type="InterPro" id="IPR036388">
    <property type="entry name" value="WH-like_DNA-bd_sf"/>
</dbReference>
<feature type="coiled-coil region" evidence="1">
    <location>
        <begin position="65"/>
        <end position="92"/>
    </location>
</feature>
<dbReference type="Gene3D" id="1.10.10.10">
    <property type="entry name" value="Winged helix-like DNA-binding domain superfamily/Winged helix DNA-binding domain"/>
    <property type="match status" value="1"/>
</dbReference>
<dbReference type="PANTHER" id="PTHR33215:SF13">
    <property type="entry name" value="PROTEIN DISTAL ANTENNA"/>
    <property type="match status" value="1"/>
</dbReference>
<gene>
    <name evidence="2" type="ORF">HFP15_30950</name>
</gene>
<dbReference type="RefSeq" id="WP_168520323.1">
    <property type="nucleotide sequence ID" value="NZ_JAAXLS010000034.1"/>
</dbReference>
<name>A0ABX1JDH3_9PSEU</name>
<dbReference type="InterPro" id="IPR051839">
    <property type="entry name" value="RD_transcriptional_regulator"/>
</dbReference>
<dbReference type="Proteomes" id="UP000715441">
    <property type="component" value="Unassembled WGS sequence"/>
</dbReference>
<keyword evidence="3" id="KW-1185">Reference proteome</keyword>
<evidence type="ECO:0000256" key="1">
    <source>
        <dbReference type="SAM" id="Coils"/>
    </source>
</evidence>
<organism evidence="2 3">
    <name type="scientific">Amycolatopsis acididurans</name>
    <dbReference type="NCBI Taxonomy" id="2724524"/>
    <lineage>
        <taxon>Bacteria</taxon>
        <taxon>Bacillati</taxon>
        <taxon>Actinomycetota</taxon>
        <taxon>Actinomycetes</taxon>
        <taxon>Pseudonocardiales</taxon>
        <taxon>Pseudonocardiaceae</taxon>
        <taxon>Amycolatopsis</taxon>
    </lineage>
</organism>
<dbReference type="InterPro" id="IPR002514">
    <property type="entry name" value="Transposase_8"/>
</dbReference>
<protein>
    <submittedName>
        <fullName evidence="2">Transposase</fullName>
    </submittedName>
</protein>
<accession>A0ABX1JDH3</accession>